<feature type="region of interest" description="Disordered" evidence="1">
    <location>
        <begin position="1"/>
        <end position="21"/>
    </location>
</feature>
<gene>
    <name evidence="2" type="ORF">AVDCRST_MAG19-2961</name>
</gene>
<feature type="region of interest" description="Disordered" evidence="1">
    <location>
        <begin position="72"/>
        <end position="97"/>
    </location>
</feature>
<protein>
    <submittedName>
        <fullName evidence="2">Uncharacterized protein</fullName>
    </submittedName>
</protein>
<accession>A0A6J4VD04</accession>
<organism evidence="2">
    <name type="scientific">uncultured Thermomicrobiales bacterium</name>
    <dbReference type="NCBI Taxonomy" id="1645740"/>
    <lineage>
        <taxon>Bacteria</taxon>
        <taxon>Pseudomonadati</taxon>
        <taxon>Thermomicrobiota</taxon>
        <taxon>Thermomicrobia</taxon>
        <taxon>Thermomicrobiales</taxon>
        <taxon>environmental samples</taxon>
    </lineage>
</organism>
<feature type="compositionally biased region" description="Basic residues" evidence="1">
    <location>
        <begin position="1"/>
        <end position="13"/>
    </location>
</feature>
<name>A0A6J4VD04_9BACT</name>
<dbReference type="AlphaFoldDB" id="A0A6J4VD04"/>
<evidence type="ECO:0000256" key="1">
    <source>
        <dbReference type="SAM" id="MobiDB-lite"/>
    </source>
</evidence>
<sequence>MDRPIVRAHRHAAGAKGAPEAEALGRRRGGFATLARLHCERGGKPLALVVTGGEGHELPVRSSRVERGAVKRPGRGRLRGRRDRVAGDNGSSSPGVRRYLAGRRIGAATPTKADEAPDPAFDRAAYRERNVAERPINRLRRSRRVATRYEIAPPPIGRC</sequence>
<proteinExistence type="predicted"/>
<feature type="compositionally biased region" description="Basic residues" evidence="1">
    <location>
        <begin position="72"/>
        <end position="82"/>
    </location>
</feature>
<reference evidence="2" key="1">
    <citation type="submission" date="2020-02" db="EMBL/GenBank/DDBJ databases">
        <authorList>
            <person name="Meier V. D."/>
        </authorList>
    </citation>
    <scope>NUCLEOTIDE SEQUENCE</scope>
    <source>
        <strain evidence="2">AVDCRST_MAG19</strain>
    </source>
</reference>
<evidence type="ECO:0000313" key="2">
    <source>
        <dbReference type="EMBL" id="CAA9572686.1"/>
    </source>
</evidence>
<dbReference type="EMBL" id="CADCWL010000152">
    <property type="protein sequence ID" value="CAA9572686.1"/>
    <property type="molecule type" value="Genomic_DNA"/>
</dbReference>